<proteinExistence type="predicted"/>
<dbReference type="PANTHER" id="PTHR38440">
    <property type="entry name" value="UPF0398 PROTEIN YPSA"/>
    <property type="match status" value="1"/>
</dbReference>
<evidence type="ECO:0000313" key="2">
    <source>
        <dbReference type="Proteomes" id="UP000515800"/>
    </source>
</evidence>
<dbReference type="Proteomes" id="UP000515800">
    <property type="component" value="Chromosome"/>
</dbReference>
<dbReference type="Pfam" id="PF06908">
    <property type="entry name" value="YpsA"/>
    <property type="match status" value="1"/>
</dbReference>
<protein>
    <submittedName>
        <fullName evidence="1">DUF1273 domain-containing protein</fullName>
    </submittedName>
</protein>
<name>A0A7G9T7Q1_9LACO</name>
<evidence type="ECO:0000313" key="1">
    <source>
        <dbReference type="EMBL" id="QNN76126.1"/>
    </source>
</evidence>
<dbReference type="Gene3D" id="3.40.50.450">
    <property type="match status" value="1"/>
</dbReference>
<dbReference type="EMBL" id="CP060724">
    <property type="protein sequence ID" value="QNN76126.1"/>
    <property type="molecule type" value="Genomic_DNA"/>
</dbReference>
<gene>
    <name evidence="1" type="ORF">H9L19_07045</name>
</gene>
<dbReference type="PANTHER" id="PTHR38440:SF1">
    <property type="entry name" value="UPF0398 PROTEIN SPR0331"/>
    <property type="match status" value="1"/>
</dbReference>
<dbReference type="InterPro" id="IPR010697">
    <property type="entry name" value="YspA"/>
</dbReference>
<dbReference type="PIRSF" id="PIRSF021290">
    <property type="entry name" value="DUF1273"/>
    <property type="match status" value="1"/>
</dbReference>
<keyword evidence="2" id="KW-1185">Reference proteome</keyword>
<organism evidence="1 2">
    <name type="scientific">Weissella diestrammenae</name>
    <dbReference type="NCBI Taxonomy" id="1162633"/>
    <lineage>
        <taxon>Bacteria</taxon>
        <taxon>Bacillati</taxon>
        <taxon>Bacillota</taxon>
        <taxon>Bacilli</taxon>
        <taxon>Lactobacillales</taxon>
        <taxon>Lactobacillaceae</taxon>
        <taxon>Weissella</taxon>
    </lineage>
</organism>
<reference evidence="1 2" key="1">
    <citation type="submission" date="2020-08" db="EMBL/GenBank/DDBJ databases">
        <title>Genome sequence of Weissella diestrammenae KACC 16890T.</title>
        <authorList>
            <person name="Hyun D.-W."/>
            <person name="Bae J.-W."/>
        </authorList>
    </citation>
    <scope>NUCLEOTIDE SEQUENCE [LARGE SCALE GENOMIC DNA]</scope>
    <source>
        <strain evidence="1 2">KACC 16890</strain>
    </source>
</reference>
<sequence length="186" mass="21634">MQRIWITGFKAFELGLFGNKDPKKQVLLYALKRLMVQQIEDGLEWVITGGQLGIEQIAIEAAMTLKPDYPELKVAMMLPFTDFGAQWNSQNQQQLNLWRDQVDFVGYVSQEKYSNAGQLQSYQNFMLNHTDCGLIFFDEQATQSTARYAFQGMKQYSKTMSYPVTQIDFDRLQEYADEYAESLNDW</sequence>
<dbReference type="NCBIfam" id="NF010181">
    <property type="entry name" value="PRK13660.1"/>
    <property type="match status" value="1"/>
</dbReference>
<dbReference type="SUPFAM" id="SSF102405">
    <property type="entry name" value="MCP/YpsA-like"/>
    <property type="match status" value="1"/>
</dbReference>
<dbReference type="KEGG" id="wdi:H9L19_07045"/>
<accession>A0A7G9T7Q1</accession>
<dbReference type="AlphaFoldDB" id="A0A7G9T7Q1"/>